<accession>A0A2A3MBQ4</accession>
<dbReference type="AlphaFoldDB" id="A0A2A3MBQ4"/>
<evidence type="ECO:0000313" key="2">
    <source>
        <dbReference type="Proteomes" id="UP000218102"/>
    </source>
</evidence>
<comment type="caution">
    <text evidence="1">The sequence shown here is derived from an EMBL/GenBank/DDBJ whole genome shotgun (WGS) entry which is preliminary data.</text>
</comment>
<evidence type="ECO:0000313" key="1">
    <source>
        <dbReference type="EMBL" id="PBJ97525.1"/>
    </source>
</evidence>
<dbReference type="Proteomes" id="UP000218102">
    <property type="component" value="Unassembled WGS sequence"/>
</dbReference>
<protein>
    <submittedName>
        <fullName evidence="1">Uncharacterized protein</fullName>
    </submittedName>
</protein>
<sequence length="102" mass="11354">MSHSTSQVIPAWQRGGSQCEIVNDVTLTAAEISRFNEAREAFRAIKTLYWSKVVPGLGGFENPVVCELERLMERVVFDTRNFLYPHRNAAAFHDAKDVGGAA</sequence>
<organism evidence="1 2">
    <name type="scientific">Pseudomonas plecoglossicida</name>
    <dbReference type="NCBI Taxonomy" id="70775"/>
    <lineage>
        <taxon>Bacteria</taxon>
        <taxon>Pseudomonadati</taxon>
        <taxon>Pseudomonadota</taxon>
        <taxon>Gammaproteobacteria</taxon>
        <taxon>Pseudomonadales</taxon>
        <taxon>Pseudomonadaceae</taxon>
        <taxon>Pseudomonas</taxon>
    </lineage>
</organism>
<name>A0A2A3MBQ4_PSEDL</name>
<proteinExistence type="predicted"/>
<dbReference type="RefSeq" id="WP_041506380.1">
    <property type="nucleotide sequence ID" value="NZ_CP010359.1"/>
</dbReference>
<dbReference type="EMBL" id="NTME01000001">
    <property type="protein sequence ID" value="PBJ97525.1"/>
    <property type="molecule type" value="Genomic_DNA"/>
</dbReference>
<gene>
    <name evidence="1" type="ORF">CMV24_02065</name>
</gene>
<reference evidence="1 2" key="1">
    <citation type="submission" date="2017-09" db="EMBL/GenBank/DDBJ databases">
        <authorList>
            <person name="Ehlers B."/>
            <person name="Leendertz F.H."/>
        </authorList>
    </citation>
    <scope>NUCLEOTIDE SEQUENCE [LARGE SCALE GENOMIC DNA]</scope>
    <source>
        <strain evidence="1 2">DJ-1</strain>
    </source>
</reference>